<keyword evidence="2 5" id="KW-0732">Signal</keyword>
<dbReference type="InterPro" id="IPR051503">
    <property type="entry name" value="ComplSys_Reg/VirEntry_Med"/>
</dbReference>
<reference evidence="7" key="1">
    <citation type="submission" date="2021-01" db="EMBL/GenBank/DDBJ databases">
        <authorList>
            <person name="Zahm M."/>
            <person name="Roques C."/>
            <person name="Cabau C."/>
            <person name="Klopp C."/>
            <person name="Donnadieu C."/>
            <person name="Jouanno E."/>
            <person name="Lampietro C."/>
            <person name="Louis A."/>
            <person name="Herpin A."/>
            <person name="Echchiki A."/>
            <person name="Berthelot C."/>
            <person name="Parey E."/>
            <person name="Roest-Crollius H."/>
            <person name="Braasch I."/>
            <person name="Postlethwait J."/>
            <person name="Bobe J."/>
            <person name="Montfort J."/>
            <person name="Bouchez O."/>
            <person name="Begum T."/>
            <person name="Mejri S."/>
            <person name="Adams A."/>
            <person name="Chen W.-J."/>
            <person name="Guiguen Y."/>
        </authorList>
    </citation>
    <scope>NUCLEOTIDE SEQUENCE</scope>
    <source>
        <strain evidence="7">YG-15Mar2019-1</strain>
        <tissue evidence="7">Brain</tissue>
    </source>
</reference>
<keyword evidence="1 4" id="KW-0768">Sushi</keyword>
<protein>
    <recommendedName>
        <fullName evidence="6">Sushi domain-containing protein</fullName>
    </recommendedName>
</protein>
<dbReference type="InterPro" id="IPR035976">
    <property type="entry name" value="Sushi/SCR/CCP_sf"/>
</dbReference>
<evidence type="ECO:0000313" key="8">
    <source>
        <dbReference type="Proteomes" id="UP001046870"/>
    </source>
</evidence>
<evidence type="ECO:0000313" key="7">
    <source>
        <dbReference type="EMBL" id="KAG7457215.1"/>
    </source>
</evidence>
<organism evidence="7 8">
    <name type="scientific">Megalops atlanticus</name>
    <name type="common">Tarpon</name>
    <name type="synonym">Clupea gigantea</name>
    <dbReference type="NCBI Taxonomy" id="7932"/>
    <lineage>
        <taxon>Eukaryota</taxon>
        <taxon>Metazoa</taxon>
        <taxon>Chordata</taxon>
        <taxon>Craniata</taxon>
        <taxon>Vertebrata</taxon>
        <taxon>Euteleostomi</taxon>
        <taxon>Actinopterygii</taxon>
        <taxon>Neopterygii</taxon>
        <taxon>Teleostei</taxon>
        <taxon>Elopiformes</taxon>
        <taxon>Megalopidae</taxon>
        <taxon>Megalops</taxon>
    </lineage>
</organism>
<sequence length="281" mass="32819">MTVRRFYLFLVLWICTLIDVETQRDSGWWECQRPTFDNGYIVPRREMYEHGSTVQYGCNPTYKPIMEPWWGEMTCRNGVWSQTPSCIDQKQCGPPPIVPHAKPLVSQETYDDGLKLRFLCERGYSSGYTIYATCENGRWTSPKYNCRAQGRPCLSPPPQVKYAVITSPYQSEYAEDSKVVYECVRPYKIDGTKESWCREGKWVSTPRGCRKYGCDVKQEIYSTYNVQDLPSAVFVAEGESHLFYCKQGFRWYNHTSRDYQDIAEGQCKNEHMIYPTCDYFG</sequence>
<keyword evidence="8" id="KW-1185">Reference proteome</keyword>
<dbReference type="Gene3D" id="2.10.70.10">
    <property type="entry name" value="Complement Module, domain 1"/>
    <property type="match status" value="3"/>
</dbReference>
<dbReference type="InterPro" id="IPR000436">
    <property type="entry name" value="Sushi_SCR_CCP_dom"/>
</dbReference>
<evidence type="ECO:0000256" key="2">
    <source>
        <dbReference type="ARBA" id="ARBA00022729"/>
    </source>
</evidence>
<dbReference type="Proteomes" id="UP001046870">
    <property type="component" value="Chromosome 22"/>
</dbReference>
<dbReference type="PROSITE" id="PS50923">
    <property type="entry name" value="SUSHI"/>
    <property type="match status" value="3"/>
</dbReference>
<keyword evidence="3" id="KW-1015">Disulfide bond</keyword>
<evidence type="ECO:0000256" key="1">
    <source>
        <dbReference type="ARBA" id="ARBA00022659"/>
    </source>
</evidence>
<dbReference type="OrthoDB" id="9984531at2759"/>
<feature type="domain" description="Sushi" evidence="6">
    <location>
        <begin position="90"/>
        <end position="148"/>
    </location>
</feature>
<evidence type="ECO:0000259" key="6">
    <source>
        <dbReference type="PROSITE" id="PS50923"/>
    </source>
</evidence>
<proteinExistence type="predicted"/>
<evidence type="ECO:0000256" key="5">
    <source>
        <dbReference type="SAM" id="SignalP"/>
    </source>
</evidence>
<dbReference type="SMART" id="SM00032">
    <property type="entry name" value="CCP"/>
    <property type="match status" value="3"/>
</dbReference>
<gene>
    <name evidence="7" type="ORF">MATL_G00244160</name>
</gene>
<dbReference type="EMBL" id="JAFDVH010000022">
    <property type="protein sequence ID" value="KAG7457215.1"/>
    <property type="molecule type" value="Genomic_DNA"/>
</dbReference>
<accession>A0A9D3PEG4</accession>
<evidence type="ECO:0000256" key="4">
    <source>
        <dbReference type="PROSITE-ProRule" id="PRU00302"/>
    </source>
</evidence>
<comment type="caution">
    <text evidence="7">The sequence shown here is derived from an EMBL/GenBank/DDBJ whole genome shotgun (WGS) entry which is preliminary data.</text>
</comment>
<dbReference type="Pfam" id="PF00084">
    <property type="entry name" value="Sushi"/>
    <property type="match status" value="3"/>
</dbReference>
<feature type="domain" description="Sushi" evidence="6">
    <location>
        <begin position="151"/>
        <end position="211"/>
    </location>
</feature>
<dbReference type="GO" id="GO:0005615">
    <property type="term" value="C:extracellular space"/>
    <property type="evidence" value="ECO:0007669"/>
    <property type="project" value="TreeGrafter"/>
</dbReference>
<comment type="caution">
    <text evidence="4">Lacks conserved residue(s) required for the propagation of feature annotation.</text>
</comment>
<feature type="signal peptide" evidence="5">
    <location>
        <begin position="1"/>
        <end position="22"/>
    </location>
</feature>
<name>A0A9D3PEG4_MEGAT</name>
<evidence type="ECO:0000256" key="3">
    <source>
        <dbReference type="ARBA" id="ARBA00023157"/>
    </source>
</evidence>
<dbReference type="CDD" id="cd00033">
    <property type="entry name" value="CCP"/>
    <property type="match status" value="3"/>
</dbReference>
<feature type="domain" description="Sushi" evidence="6">
    <location>
        <begin position="29"/>
        <end position="88"/>
    </location>
</feature>
<dbReference type="PANTHER" id="PTHR45785:SF7">
    <property type="entry name" value="COMPLEMENT FACTOR H"/>
    <property type="match status" value="1"/>
</dbReference>
<dbReference type="AlphaFoldDB" id="A0A9D3PEG4"/>
<dbReference type="GO" id="GO:0001851">
    <property type="term" value="F:complement component C3b binding"/>
    <property type="evidence" value="ECO:0007669"/>
    <property type="project" value="TreeGrafter"/>
</dbReference>
<dbReference type="PANTHER" id="PTHR45785">
    <property type="entry name" value="COMPLEMENT FACTOR H-RELATED"/>
    <property type="match status" value="1"/>
</dbReference>
<dbReference type="GO" id="GO:0006956">
    <property type="term" value="P:complement activation"/>
    <property type="evidence" value="ECO:0007669"/>
    <property type="project" value="TreeGrafter"/>
</dbReference>
<dbReference type="SUPFAM" id="SSF57535">
    <property type="entry name" value="Complement control module/SCR domain"/>
    <property type="match status" value="3"/>
</dbReference>
<feature type="chain" id="PRO_5039403226" description="Sushi domain-containing protein" evidence="5">
    <location>
        <begin position="23"/>
        <end position="281"/>
    </location>
</feature>